<dbReference type="EMBL" id="SJZI01000050">
    <property type="protein sequence ID" value="TCJ12464.1"/>
    <property type="molecule type" value="Genomic_DNA"/>
</dbReference>
<dbReference type="OrthoDB" id="277821at2"/>
<dbReference type="Pfam" id="PF07617">
    <property type="entry name" value="DUF1579"/>
    <property type="match status" value="1"/>
</dbReference>
<reference evidence="2 3" key="1">
    <citation type="submission" date="2019-03" db="EMBL/GenBank/DDBJ databases">
        <authorList>
            <person name="Kim M.K.M."/>
        </authorList>
    </citation>
    <scope>NUCLEOTIDE SEQUENCE [LARGE SCALE GENOMIC DNA]</scope>
    <source>
        <strain evidence="2 3">17J68-12</strain>
    </source>
</reference>
<dbReference type="InterPro" id="IPR011473">
    <property type="entry name" value="DUF1579"/>
</dbReference>
<gene>
    <name evidence="2" type="ORF">EPD60_14405</name>
</gene>
<name>A0A4R1B347_9BACT</name>
<feature type="signal peptide" evidence="1">
    <location>
        <begin position="1"/>
        <end position="22"/>
    </location>
</feature>
<proteinExistence type="predicted"/>
<feature type="chain" id="PRO_5020261926" evidence="1">
    <location>
        <begin position="23"/>
        <end position="216"/>
    </location>
</feature>
<dbReference type="PROSITE" id="PS51257">
    <property type="entry name" value="PROKAR_LIPOPROTEIN"/>
    <property type="match status" value="1"/>
</dbReference>
<dbReference type="Proteomes" id="UP000295334">
    <property type="component" value="Unassembled WGS sequence"/>
</dbReference>
<evidence type="ECO:0000313" key="3">
    <source>
        <dbReference type="Proteomes" id="UP000295334"/>
    </source>
</evidence>
<accession>A0A4R1B347</accession>
<protein>
    <submittedName>
        <fullName evidence="2">DUF1579 domain-containing protein</fullName>
    </submittedName>
</protein>
<dbReference type="AlphaFoldDB" id="A0A4R1B347"/>
<keyword evidence="3" id="KW-1185">Reference proteome</keyword>
<evidence type="ECO:0000313" key="2">
    <source>
        <dbReference type="EMBL" id="TCJ12464.1"/>
    </source>
</evidence>
<organism evidence="2 3">
    <name type="scientific">Flaviaesturariibacter flavus</name>
    <dbReference type="NCBI Taxonomy" id="2502780"/>
    <lineage>
        <taxon>Bacteria</taxon>
        <taxon>Pseudomonadati</taxon>
        <taxon>Bacteroidota</taxon>
        <taxon>Chitinophagia</taxon>
        <taxon>Chitinophagales</taxon>
        <taxon>Chitinophagaceae</taxon>
        <taxon>Flaviaestuariibacter</taxon>
    </lineage>
</organism>
<evidence type="ECO:0000256" key="1">
    <source>
        <dbReference type="SAM" id="SignalP"/>
    </source>
</evidence>
<keyword evidence="1" id="KW-0732">Signal</keyword>
<sequence length="216" mass="23817">MLMKKWIPALAALALVACNSQNKPSGQPVVAAATSGKPAETAATAMPDSATQAKNWMAYSEPGAEQKALAEANGRWDAEITMCMAPGTPEQKTSTVVENKMVLGGRYQMSTHKGKMMGMDFEGISTVGYDNHKKQYQSTWIDNMGTGITVMTGTWDEATKTINFAGKMMNPGTKMEEDVRETFTIIDKDHQLMQMYGKGPEGKEFRTMQIHYTRKR</sequence>
<comment type="caution">
    <text evidence="2">The sequence shown here is derived from an EMBL/GenBank/DDBJ whole genome shotgun (WGS) entry which is preliminary data.</text>
</comment>